<reference evidence="5 6" key="1">
    <citation type="submission" date="2017-07" db="EMBL/GenBank/DDBJ databases">
        <title>Recovery of genomes from metagenomes via a dereplication, aggregation, and scoring strategy.</title>
        <authorList>
            <person name="Sieber C.M."/>
            <person name="Probst A.J."/>
            <person name="Sharrar A."/>
            <person name="Thomas B.C."/>
            <person name="Hess M."/>
            <person name="Tringe S.G."/>
            <person name="Banfield J.F."/>
        </authorList>
    </citation>
    <scope>NUCLEOTIDE SEQUENCE [LARGE SCALE GENOMIC DNA]</scope>
    <source>
        <strain evidence="5">JGI_Cruoil_03_51_56</strain>
    </source>
</reference>
<protein>
    <recommendedName>
        <fullName evidence="4">TRASH domain-containing protein</fullName>
    </recommendedName>
</protein>
<dbReference type="SUPFAM" id="SSF52980">
    <property type="entry name" value="Restriction endonuclease-like"/>
    <property type="match status" value="1"/>
</dbReference>
<comment type="caution">
    <text evidence="5">The sequence shown here is derived from an EMBL/GenBank/DDBJ whole genome shotgun (WGS) entry which is preliminary data.</text>
</comment>
<evidence type="ECO:0000256" key="2">
    <source>
        <dbReference type="ARBA" id="ARBA00022771"/>
    </source>
</evidence>
<keyword evidence="3" id="KW-0862">Zinc</keyword>
<dbReference type="GO" id="GO:0008270">
    <property type="term" value="F:zinc ion binding"/>
    <property type="evidence" value="ECO:0007669"/>
    <property type="project" value="UniProtKB-KW"/>
</dbReference>
<proteinExistence type="predicted"/>
<evidence type="ECO:0000313" key="6">
    <source>
        <dbReference type="Proteomes" id="UP000215559"/>
    </source>
</evidence>
<feature type="domain" description="TRASH" evidence="4">
    <location>
        <begin position="56"/>
        <end position="88"/>
    </location>
</feature>
<evidence type="ECO:0000256" key="1">
    <source>
        <dbReference type="ARBA" id="ARBA00022723"/>
    </source>
</evidence>
<dbReference type="InterPro" id="IPR011017">
    <property type="entry name" value="TRASH_dom"/>
</dbReference>
<keyword evidence="2" id="KW-0863">Zinc-finger</keyword>
<name>A0A235BXJ7_UNCW3</name>
<organism evidence="5 6">
    <name type="scientific">candidate division WOR-3 bacterium JGI_Cruoil_03_51_56</name>
    <dbReference type="NCBI Taxonomy" id="1973747"/>
    <lineage>
        <taxon>Bacteria</taxon>
        <taxon>Bacteria division WOR-3</taxon>
    </lineage>
</organism>
<sequence>MSKLKVYCENCKKPVMKWPRDLRKSKHYFCSRKCHYAWKRKQHFKPHNFKANYVTCEFCGKIFSRAPSNVKNHIFCSKECYLNYSRETLVCPACGKTFARRKSRIKYNMTFCSKECSAIWHTGERSSNYKRETRTCPNCGKTFEVKPSIRQKYCSQQCAWEFLSKHRRKEDNPNWKPKIIKKCAMCGQTFETYPSNPNRKFCSDACFRKWLKIHGISDNNRKKMLKALLKRPTKPEKKLMKIIEDYNLPFKYVGNGALIIGGLNPDFISRDGREIIEVFGTYWHNPEICKGTMREDVRKAFFLELGYKILILWEHELNANDEPKIVNKILRMSNSRKLKG</sequence>
<evidence type="ECO:0000256" key="3">
    <source>
        <dbReference type="ARBA" id="ARBA00022833"/>
    </source>
</evidence>
<dbReference type="Gene3D" id="3.40.960.10">
    <property type="entry name" value="VSR Endonuclease"/>
    <property type="match status" value="1"/>
</dbReference>
<feature type="domain" description="TRASH" evidence="4">
    <location>
        <begin position="183"/>
        <end position="214"/>
    </location>
</feature>
<dbReference type="AlphaFoldDB" id="A0A235BXJ7"/>
<keyword evidence="1" id="KW-0479">Metal-binding</keyword>
<dbReference type="EMBL" id="NOZP01000031">
    <property type="protein sequence ID" value="OYD16926.1"/>
    <property type="molecule type" value="Genomic_DNA"/>
</dbReference>
<dbReference type="SMART" id="SM00746">
    <property type="entry name" value="TRASH"/>
    <property type="match status" value="5"/>
</dbReference>
<accession>A0A235BXJ7</accession>
<dbReference type="GO" id="GO:0003677">
    <property type="term" value="F:DNA binding"/>
    <property type="evidence" value="ECO:0007669"/>
    <property type="project" value="InterPro"/>
</dbReference>
<evidence type="ECO:0000313" key="5">
    <source>
        <dbReference type="EMBL" id="OYD16926.1"/>
    </source>
</evidence>
<gene>
    <name evidence="5" type="ORF">CH330_01270</name>
</gene>
<dbReference type="Pfam" id="PF04480">
    <property type="entry name" value="DUF559"/>
    <property type="match status" value="1"/>
</dbReference>
<dbReference type="InterPro" id="IPR003656">
    <property type="entry name" value="Znf_BED"/>
</dbReference>
<dbReference type="InterPro" id="IPR007569">
    <property type="entry name" value="DUF559"/>
</dbReference>
<feature type="domain" description="TRASH" evidence="4">
    <location>
        <begin position="136"/>
        <end position="166"/>
    </location>
</feature>
<dbReference type="Gene3D" id="3.30.160.60">
    <property type="entry name" value="Classic Zinc Finger"/>
    <property type="match status" value="1"/>
</dbReference>
<feature type="domain" description="TRASH" evidence="4">
    <location>
        <begin position="91"/>
        <end position="124"/>
    </location>
</feature>
<dbReference type="InterPro" id="IPR011335">
    <property type="entry name" value="Restrct_endonuc-II-like"/>
</dbReference>
<dbReference type="Proteomes" id="UP000215559">
    <property type="component" value="Unassembled WGS sequence"/>
</dbReference>
<evidence type="ECO:0000259" key="4">
    <source>
        <dbReference type="SMART" id="SM00746"/>
    </source>
</evidence>
<dbReference type="Pfam" id="PF02892">
    <property type="entry name" value="zf-BED"/>
    <property type="match status" value="1"/>
</dbReference>
<feature type="domain" description="TRASH" evidence="4">
    <location>
        <begin position="8"/>
        <end position="42"/>
    </location>
</feature>